<protein>
    <submittedName>
        <fullName evidence="2">Cupin domain-containing protein</fullName>
    </submittedName>
</protein>
<evidence type="ECO:0000313" key="3">
    <source>
        <dbReference type="Proteomes" id="UP000703269"/>
    </source>
</evidence>
<dbReference type="EMBL" id="BPQB01000003">
    <property type="protein sequence ID" value="GJE86163.1"/>
    <property type="molecule type" value="Genomic_DNA"/>
</dbReference>
<dbReference type="PANTHER" id="PTHR36156:SF2">
    <property type="entry name" value="CUPIN TYPE-2 DOMAIN-CONTAINING PROTEIN"/>
    <property type="match status" value="1"/>
</dbReference>
<reference evidence="2 3" key="1">
    <citation type="submission" date="2021-08" db="EMBL/GenBank/DDBJ databases">
        <title>Draft Genome Sequence of Phanerochaete sordida strain YK-624.</title>
        <authorList>
            <person name="Mori T."/>
            <person name="Dohra H."/>
            <person name="Suzuki T."/>
            <person name="Kawagishi H."/>
            <person name="Hirai H."/>
        </authorList>
    </citation>
    <scope>NUCLEOTIDE SEQUENCE [LARGE SCALE GENOMIC DNA]</scope>
    <source>
        <strain evidence="2 3">YK-624</strain>
    </source>
</reference>
<accession>A0A9P3FZK7</accession>
<dbReference type="InterPro" id="IPR013096">
    <property type="entry name" value="Cupin_2"/>
</dbReference>
<dbReference type="PANTHER" id="PTHR36156">
    <property type="entry name" value="SLR2101 PROTEIN"/>
    <property type="match status" value="1"/>
</dbReference>
<dbReference type="CDD" id="cd02231">
    <property type="entry name" value="cupin_BLL6423-like"/>
    <property type="match status" value="1"/>
</dbReference>
<dbReference type="InterPro" id="IPR011051">
    <property type="entry name" value="RmlC_Cupin_sf"/>
</dbReference>
<evidence type="ECO:0000259" key="1">
    <source>
        <dbReference type="Pfam" id="PF07883"/>
    </source>
</evidence>
<dbReference type="AlphaFoldDB" id="A0A9P3FZK7"/>
<dbReference type="Pfam" id="PF07883">
    <property type="entry name" value="Cupin_2"/>
    <property type="match status" value="1"/>
</dbReference>
<comment type="caution">
    <text evidence="2">The sequence shown here is derived from an EMBL/GenBank/DDBJ whole genome shotgun (WGS) entry which is preliminary data.</text>
</comment>
<gene>
    <name evidence="2" type="ORF">PsYK624_022430</name>
</gene>
<dbReference type="SUPFAM" id="SSF51182">
    <property type="entry name" value="RmlC-like cupins"/>
    <property type="match status" value="1"/>
</dbReference>
<dbReference type="Proteomes" id="UP000703269">
    <property type="component" value="Unassembled WGS sequence"/>
</dbReference>
<proteinExistence type="predicted"/>
<keyword evidence="3" id="KW-1185">Reference proteome</keyword>
<dbReference type="InterPro" id="IPR014710">
    <property type="entry name" value="RmlC-like_jellyroll"/>
</dbReference>
<name>A0A9P3FZK7_9APHY</name>
<dbReference type="OrthoDB" id="5840532at2759"/>
<dbReference type="InterPro" id="IPR047142">
    <property type="entry name" value="OryJ/VirC-like"/>
</dbReference>
<sequence>MAGQPELPSVVRIVTTHNASGRSAVQINDSIALLPSESFPGVKSRILWTSASVPAKDNNVGMDETQRQPDGDLGIVQRGGTVCNMTDLAPGATAIWHRTSSLDYNVLISGRLIHMLEDGSEQSIDQPGTVLVQKGTMHSWRNPGPEWARWVCVLVDAEPAVVNGERLKSVIVRE</sequence>
<dbReference type="Gene3D" id="2.60.120.10">
    <property type="entry name" value="Jelly Rolls"/>
    <property type="match status" value="1"/>
</dbReference>
<evidence type="ECO:0000313" key="2">
    <source>
        <dbReference type="EMBL" id="GJE86163.1"/>
    </source>
</evidence>
<organism evidence="2 3">
    <name type="scientific">Phanerochaete sordida</name>
    <dbReference type="NCBI Taxonomy" id="48140"/>
    <lineage>
        <taxon>Eukaryota</taxon>
        <taxon>Fungi</taxon>
        <taxon>Dikarya</taxon>
        <taxon>Basidiomycota</taxon>
        <taxon>Agaricomycotina</taxon>
        <taxon>Agaricomycetes</taxon>
        <taxon>Polyporales</taxon>
        <taxon>Phanerochaetaceae</taxon>
        <taxon>Phanerochaete</taxon>
    </lineage>
</organism>
<feature type="domain" description="Cupin type-2" evidence="1">
    <location>
        <begin position="86"/>
        <end position="153"/>
    </location>
</feature>